<name>A0AAP0PSJ2_9MAGN</name>
<evidence type="ECO:0000313" key="1">
    <source>
        <dbReference type="EMBL" id="KAK9154837.1"/>
    </source>
</evidence>
<reference evidence="1 2" key="1">
    <citation type="submission" date="2024-01" db="EMBL/GenBank/DDBJ databases">
        <title>Genome assemblies of Stephania.</title>
        <authorList>
            <person name="Yang L."/>
        </authorList>
    </citation>
    <scope>NUCLEOTIDE SEQUENCE [LARGE SCALE GENOMIC DNA]</scope>
    <source>
        <strain evidence="1">QJT</strain>
        <tissue evidence="1">Leaf</tissue>
    </source>
</reference>
<organism evidence="1 2">
    <name type="scientific">Stephania japonica</name>
    <dbReference type="NCBI Taxonomy" id="461633"/>
    <lineage>
        <taxon>Eukaryota</taxon>
        <taxon>Viridiplantae</taxon>
        <taxon>Streptophyta</taxon>
        <taxon>Embryophyta</taxon>
        <taxon>Tracheophyta</taxon>
        <taxon>Spermatophyta</taxon>
        <taxon>Magnoliopsida</taxon>
        <taxon>Ranunculales</taxon>
        <taxon>Menispermaceae</taxon>
        <taxon>Menispermoideae</taxon>
        <taxon>Cissampelideae</taxon>
        <taxon>Stephania</taxon>
    </lineage>
</organism>
<dbReference type="Pfam" id="PF03004">
    <property type="entry name" value="Transposase_24"/>
    <property type="match status" value="1"/>
</dbReference>
<dbReference type="PANTHER" id="PTHR33144">
    <property type="entry name" value="OS10G0409366 PROTEIN-RELATED"/>
    <property type="match status" value="1"/>
</dbReference>
<proteinExistence type="predicted"/>
<dbReference type="Proteomes" id="UP001417504">
    <property type="component" value="Unassembled WGS sequence"/>
</dbReference>
<evidence type="ECO:0000313" key="2">
    <source>
        <dbReference type="Proteomes" id="UP001417504"/>
    </source>
</evidence>
<protein>
    <recommendedName>
        <fullName evidence="3">Transposase</fullName>
    </recommendedName>
</protein>
<dbReference type="EMBL" id="JBBNAE010000001">
    <property type="protein sequence ID" value="KAK9154837.1"/>
    <property type="molecule type" value="Genomic_DNA"/>
</dbReference>
<gene>
    <name evidence="1" type="ORF">Sjap_002317</name>
</gene>
<dbReference type="InterPro" id="IPR004252">
    <property type="entry name" value="Probable_transposase_24"/>
</dbReference>
<comment type="caution">
    <text evidence="1">The sequence shown here is derived from an EMBL/GenBank/DDBJ whole genome shotgun (WGS) entry which is preliminary data.</text>
</comment>
<keyword evidence="2" id="KW-1185">Reference proteome</keyword>
<dbReference type="PANTHER" id="PTHR33144:SF52">
    <property type="match status" value="1"/>
</dbReference>
<dbReference type="AlphaFoldDB" id="A0AAP0PSJ2"/>
<evidence type="ECO:0008006" key="3">
    <source>
        <dbReference type="Google" id="ProtNLM"/>
    </source>
</evidence>
<sequence length="241" mass="28022">MQVARHQDNTNVPEEYKVSCLQEVCSRWRDWKCRVKKNWYSSWSNDSDRLANPPPCVAVDQWKTLVSYWGLRKVQECAQKNCDSRKQAEMLSRTGRTSYAIVRDKMKKKGEDVNYMTMFMKTRTKKNGSIGDEDSAEAIHQMNELMSEIPEDERTTSVGNQIFGEVFGTDARGRVRMQGLVPSSVQSAKKHKINEERIREDERRKAQVIIDEVNSKYERVIQMLESQQGNTNLRFDPNATE</sequence>
<accession>A0AAP0PSJ2</accession>